<evidence type="ECO:0000256" key="1">
    <source>
        <dbReference type="SAM" id="Phobius"/>
    </source>
</evidence>
<protein>
    <submittedName>
        <fullName evidence="2">Uncharacterized protein</fullName>
    </submittedName>
</protein>
<keyword evidence="1" id="KW-0472">Membrane</keyword>
<evidence type="ECO:0000313" key="3">
    <source>
        <dbReference type="Proteomes" id="UP000013525"/>
    </source>
</evidence>
<organism evidence="2 3">
    <name type="scientific">Rhodococcus rhodnii LMG 5362</name>
    <dbReference type="NCBI Taxonomy" id="1273125"/>
    <lineage>
        <taxon>Bacteria</taxon>
        <taxon>Bacillati</taxon>
        <taxon>Actinomycetota</taxon>
        <taxon>Actinomycetes</taxon>
        <taxon>Mycobacteriales</taxon>
        <taxon>Nocardiaceae</taxon>
        <taxon>Rhodococcus</taxon>
    </lineage>
</organism>
<dbReference type="Proteomes" id="UP000013525">
    <property type="component" value="Unassembled WGS sequence"/>
</dbReference>
<comment type="caution">
    <text evidence="2">The sequence shown here is derived from an EMBL/GenBank/DDBJ whole genome shotgun (WGS) entry which is preliminary data.</text>
</comment>
<keyword evidence="3" id="KW-1185">Reference proteome</keyword>
<proteinExistence type="predicted"/>
<feature type="transmembrane region" description="Helical" evidence="1">
    <location>
        <begin position="12"/>
        <end position="30"/>
    </location>
</feature>
<gene>
    <name evidence="2" type="ORF">Rrhod_2969</name>
</gene>
<sequence>MSTRGIPTMRKALLIIGAGIVAGLIVTTLTSRSEVWHKA</sequence>
<keyword evidence="1" id="KW-0812">Transmembrane</keyword>
<keyword evidence="1" id="KW-1133">Transmembrane helix</keyword>
<accession>R7WK62</accession>
<dbReference type="PATRIC" id="fig|1273125.3.peg.2824"/>
<dbReference type="AlphaFoldDB" id="R7WK62"/>
<reference evidence="2 3" key="1">
    <citation type="journal article" date="2013" name="Genome Announc.">
        <title>Draft Genome Sequence of Rhodococcus rhodnii Strain LMG5362, a Symbiont of Rhodnius prolixus (Hemiptera, Reduviidae, Triatominae), the Principle Vector of Trypanosoma cruzi.</title>
        <authorList>
            <person name="Pachebat J.A."/>
            <person name="van Keulen G."/>
            <person name="Whitten M.M."/>
            <person name="Girdwood S."/>
            <person name="Del Sol R."/>
            <person name="Dyson P.J."/>
            <person name="Facey P.D."/>
        </authorList>
    </citation>
    <scope>NUCLEOTIDE SEQUENCE [LARGE SCALE GENOMIC DNA]</scope>
    <source>
        <strain evidence="2 3">LMG 5362</strain>
    </source>
</reference>
<evidence type="ECO:0000313" key="2">
    <source>
        <dbReference type="EMBL" id="EOM75698.1"/>
    </source>
</evidence>
<dbReference type="EMBL" id="APMY01000091">
    <property type="protein sequence ID" value="EOM75698.1"/>
    <property type="molecule type" value="Genomic_DNA"/>
</dbReference>
<name>R7WK62_9NOCA</name>